<gene>
    <name evidence="1" type="ORF">BjapCC829_21955</name>
</gene>
<dbReference type="EMBL" id="CP088100">
    <property type="protein sequence ID" value="UFW91055.1"/>
    <property type="molecule type" value="Genomic_DNA"/>
</dbReference>
<evidence type="ECO:0008006" key="3">
    <source>
        <dbReference type="Google" id="ProtNLM"/>
    </source>
</evidence>
<reference evidence="1" key="1">
    <citation type="submission" date="2021-11" db="EMBL/GenBank/DDBJ databases">
        <title>Australian commercial rhizobial inoculants.</title>
        <authorList>
            <person name="Kohlmeier M.G."/>
            <person name="O'Hara G.W."/>
            <person name="Colombi E."/>
            <person name="Ramsay J.P."/>
            <person name="Terpolilli J."/>
        </authorList>
    </citation>
    <scope>NUCLEOTIDE SEQUENCE</scope>
    <source>
        <strain evidence="1">CC829</strain>
    </source>
</reference>
<dbReference type="RefSeq" id="WP_231145079.1">
    <property type="nucleotide sequence ID" value="NZ_CP088100.1"/>
</dbReference>
<organism evidence="1 2">
    <name type="scientific">Bradyrhizobium barranii</name>
    <dbReference type="NCBI Taxonomy" id="2992140"/>
    <lineage>
        <taxon>Bacteria</taxon>
        <taxon>Pseudomonadati</taxon>
        <taxon>Pseudomonadota</taxon>
        <taxon>Alphaproteobacteria</taxon>
        <taxon>Hyphomicrobiales</taxon>
        <taxon>Nitrobacteraceae</taxon>
        <taxon>Bradyrhizobium</taxon>
    </lineage>
</organism>
<dbReference type="Proteomes" id="UP001430990">
    <property type="component" value="Chromosome"/>
</dbReference>
<evidence type="ECO:0000313" key="1">
    <source>
        <dbReference type="EMBL" id="UFW91055.1"/>
    </source>
</evidence>
<name>A0ABY3QZC1_9BRAD</name>
<sequence>MYSFGSGVLIGTRTDIANATPINFGLVQEVTIDESANIKELYGQFQRPVAIARGTIKTTGKAKVARISGIAFASLYYGVVPQAGQLATAFGEAGVVPASPFQVTVVNTATYVADLGVLNAATGLPLTKIASAPATGQYSVSAAGVYTFAAADTTKAMLISYTYTIPTTGQKFTVSNQLLGTTPTFSCVLYTTFQQQAITVSIANATSNKLSFGTKLEDFVMPEFDFSCFADAANNIMTWSFAEAS</sequence>
<evidence type="ECO:0000313" key="2">
    <source>
        <dbReference type="Proteomes" id="UP001430990"/>
    </source>
</evidence>
<keyword evidence="2" id="KW-1185">Reference proteome</keyword>
<accession>A0ABY3QZC1</accession>
<protein>
    <recommendedName>
        <fullName evidence="3">Tail tube protein</fullName>
    </recommendedName>
</protein>
<proteinExistence type="predicted"/>